<evidence type="ECO:0000256" key="1">
    <source>
        <dbReference type="PROSITE-ProRule" id="PRU00409"/>
    </source>
</evidence>
<name>A0A553JX87_9ACTN</name>
<comment type="caution">
    <text evidence="3">The sequence shown here is derived from an EMBL/GenBank/DDBJ whole genome shotgun (WGS) entry which is preliminary data.</text>
</comment>
<feature type="domain" description="ATP-grasp" evidence="2">
    <location>
        <begin position="107"/>
        <end position="277"/>
    </location>
</feature>
<evidence type="ECO:0000313" key="3">
    <source>
        <dbReference type="EMBL" id="TRY17054.1"/>
    </source>
</evidence>
<dbReference type="Gene3D" id="3.30.470.20">
    <property type="entry name" value="ATP-grasp fold, B domain"/>
    <property type="match status" value="1"/>
</dbReference>
<dbReference type="GO" id="GO:0005524">
    <property type="term" value="F:ATP binding"/>
    <property type="evidence" value="ECO:0007669"/>
    <property type="project" value="UniProtKB-UniRule"/>
</dbReference>
<keyword evidence="4" id="KW-1185">Reference proteome</keyword>
<organism evidence="3 4">
    <name type="scientific">Tessaracoccus rhinocerotis</name>
    <dbReference type="NCBI Taxonomy" id="1689449"/>
    <lineage>
        <taxon>Bacteria</taxon>
        <taxon>Bacillati</taxon>
        <taxon>Actinomycetota</taxon>
        <taxon>Actinomycetes</taxon>
        <taxon>Propionibacteriales</taxon>
        <taxon>Propionibacteriaceae</taxon>
        <taxon>Tessaracoccus</taxon>
    </lineage>
</organism>
<gene>
    <name evidence="3" type="ORF">FOJ82_14490</name>
</gene>
<dbReference type="SUPFAM" id="SSF51735">
    <property type="entry name" value="NAD(P)-binding Rossmann-fold domains"/>
    <property type="match status" value="1"/>
</dbReference>
<keyword evidence="1" id="KW-0067">ATP-binding</keyword>
<dbReference type="Proteomes" id="UP000317638">
    <property type="component" value="Unassembled WGS sequence"/>
</dbReference>
<dbReference type="InterPro" id="IPR036291">
    <property type="entry name" value="NAD(P)-bd_dom_sf"/>
</dbReference>
<evidence type="ECO:0000313" key="4">
    <source>
        <dbReference type="Proteomes" id="UP000317638"/>
    </source>
</evidence>
<accession>A0A553JX87</accession>
<dbReference type="InterPro" id="IPR003806">
    <property type="entry name" value="ATP-grasp_PylC-type"/>
</dbReference>
<proteinExistence type="predicted"/>
<dbReference type="Pfam" id="PF02655">
    <property type="entry name" value="ATP-grasp_3"/>
    <property type="match status" value="1"/>
</dbReference>
<dbReference type="PROSITE" id="PS50975">
    <property type="entry name" value="ATP_GRASP"/>
    <property type="match status" value="1"/>
</dbReference>
<dbReference type="EMBL" id="VKKG01000006">
    <property type="protein sequence ID" value="TRY17054.1"/>
    <property type="molecule type" value="Genomic_DNA"/>
</dbReference>
<dbReference type="Gene3D" id="3.40.50.20">
    <property type="match status" value="1"/>
</dbReference>
<dbReference type="OrthoDB" id="4423634at2"/>
<dbReference type="GO" id="GO:0046872">
    <property type="term" value="F:metal ion binding"/>
    <property type="evidence" value="ECO:0007669"/>
    <property type="project" value="InterPro"/>
</dbReference>
<evidence type="ECO:0000259" key="2">
    <source>
        <dbReference type="PROSITE" id="PS50975"/>
    </source>
</evidence>
<sequence>MMRVLVTGATTAPGRSVLDQLLERGLHGIGADQLPAPDRTHEWLRLPSVGDPHYVNEIAGLLARHRVDLLIPTGGDLHLVAAANNLPQAVIAPLEAVIAANDRWLTTRRLAAAGIGVPLSVHGWQVSRPVRDLIGEPFVARPRTAGGDGIRVFESWADAPQFTSAEIVAEFIPGTANRADVHLTRDERDDVVTTTTTTLNSGAQGGETVESVSAPDVAALALAACRELGILGPAEVNIRRRGNGTPVVLGVNARFGAHSHHSPEILDAVLARATVGA</sequence>
<keyword evidence="1" id="KW-0547">Nucleotide-binding</keyword>
<reference evidence="3 4" key="1">
    <citation type="submission" date="2019-07" db="EMBL/GenBank/DDBJ databases">
        <authorList>
            <person name="Zhou L.-Y."/>
        </authorList>
    </citation>
    <scope>NUCLEOTIDE SEQUENCE [LARGE SCALE GENOMIC DNA]</scope>
    <source>
        <strain evidence="3 4">YIM 101269</strain>
    </source>
</reference>
<protein>
    <submittedName>
        <fullName evidence="3">ATP-grasp domain-containing protein</fullName>
    </submittedName>
</protein>
<dbReference type="AlphaFoldDB" id="A0A553JX87"/>
<dbReference type="SUPFAM" id="SSF56059">
    <property type="entry name" value="Glutathione synthetase ATP-binding domain-like"/>
    <property type="match status" value="1"/>
</dbReference>
<dbReference type="InterPro" id="IPR011761">
    <property type="entry name" value="ATP-grasp"/>
</dbReference>